<evidence type="ECO:0008006" key="4">
    <source>
        <dbReference type="Google" id="ProtNLM"/>
    </source>
</evidence>
<reference evidence="2 3" key="1">
    <citation type="submission" date="2019-11" db="EMBL/GenBank/DDBJ databases">
        <authorList>
            <person name="Holert J."/>
        </authorList>
    </citation>
    <scope>NUCLEOTIDE SEQUENCE [LARGE SCALE GENOMIC DNA]</scope>
    <source>
        <strain evidence="2">BC8_1</strain>
    </source>
</reference>
<evidence type="ECO:0000256" key="1">
    <source>
        <dbReference type="SAM" id="MobiDB-lite"/>
    </source>
</evidence>
<dbReference type="EMBL" id="CACSIP010000005">
    <property type="protein sequence ID" value="CAA0096090.1"/>
    <property type="molecule type" value="Genomic_DNA"/>
</dbReference>
<feature type="compositionally biased region" description="Basic and acidic residues" evidence="1">
    <location>
        <begin position="1"/>
        <end position="13"/>
    </location>
</feature>
<keyword evidence="3" id="KW-1185">Reference proteome</keyword>
<sequence>MTERKLRAVKAGEKAPAGRAPRKVTPKSVAAAARSGSRRQLLVALRNRIAEAIDDPKTAGPAFAALVKQQRDIAVEIEAIDAAAKAKGAKPPKSVIADTPDEAWDESMI</sequence>
<protein>
    <recommendedName>
        <fullName evidence="4">Terminase small subunit</fullName>
    </recommendedName>
</protein>
<accession>A0A5S9NYZ3</accession>
<gene>
    <name evidence="2" type="ORF">AELLOGFF_02929</name>
</gene>
<evidence type="ECO:0000313" key="2">
    <source>
        <dbReference type="EMBL" id="CAA0096090.1"/>
    </source>
</evidence>
<feature type="region of interest" description="Disordered" evidence="1">
    <location>
        <begin position="1"/>
        <end position="31"/>
    </location>
</feature>
<organism evidence="2 3">
    <name type="scientific">Mycolicibacterium vanbaalenii</name>
    <name type="common">Mycobacterium vanbaalenii</name>
    <dbReference type="NCBI Taxonomy" id="110539"/>
    <lineage>
        <taxon>Bacteria</taxon>
        <taxon>Bacillati</taxon>
        <taxon>Actinomycetota</taxon>
        <taxon>Actinomycetes</taxon>
        <taxon>Mycobacteriales</taxon>
        <taxon>Mycobacteriaceae</taxon>
        <taxon>Mycolicibacterium</taxon>
    </lineage>
</organism>
<name>A0A5S9NYZ3_MYCVN</name>
<feature type="compositionally biased region" description="Acidic residues" evidence="1">
    <location>
        <begin position="99"/>
        <end position="109"/>
    </location>
</feature>
<evidence type="ECO:0000313" key="3">
    <source>
        <dbReference type="Proteomes" id="UP000430146"/>
    </source>
</evidence>
<proteinExistence type="predicted"/>
<feature type="region of interest" description="Disordered" evidence="1">
    <location>
        <begin position="88"/>
        <end position="109"/>
    </location>
</feature>
<dbReference type="AlphaFoldDB" id="A0A5S9NYZ3"/>
<dbReference type="Proteomes" id="UP000430146">
    <property type="component" value="Unassembled WGS sequence"/>
</dbReference>